<sequence length="104" mass="11739">MVFNLAAIFSKPKISAVSLQFDMDAVATNIYSPLQSLKHETPFNLGTPLKTKLVRCAKERRGKPRSCQGDGGYSYKKIFRRNCGFDMVMVCDTFRCQRPILTAL</sequence>
<name>A0ACC0B1V8_CATRO</name>
<dbReference type="EMBL" id="CM044704">
    <property type="protein sequence ID" value="KAI5666625.1"/>
    <property type="molecule type" value="Genomic_DNA"/>
</dbReference>
<accession>A0ACC0B1V8</accession>
<evidence type="ECO:0000313" key="2">
    <source>
        <dbReference type="Proteomes" id="UP001060085"/>
    </source>
</evidence>
<gene>
    <name evidence="1" type="ORF">M9H77_16478</name>
</gene>
<proteinExistence type="predicted"/>
<evidence type="ECO:0000313" key="1">
    <source>
        <dbReference type="EMBL" id="KAI5666625.1"/>
    </source>
</evidence>
<reference evidence="2" key="1">
    <citation type="journal article" date="2023" name="Nat. Plants">
        <title>Single-cell RNA sequencing provides a high-resolution roadmap for understanding the multicellular compartmentation of specialized metabolism.</title>
        <authorList>
            <person name="Sun S."/>
            <person name="Shen X."/>
            <person name="Li Y."/>
            <person name="Li Y."/>
            <person name="Wang S."/>
            <person name="Li R."/>
            <person name="Zhang H."/>
            <person name="Shen G."/>
            <person name="Guo B."/>
            <person name="Wei J."/>
            <person name="Xu J."/>
            <person name="St-Pierre B."/>
            <person name="Chen S."/>
            <person name="Sun C."/>
        </authorList>
    </citation>
    <scope>NUCLEOTIDE SEQUENCE [LARGE SCALE GENOMIC DNA]</scope>
</reference>
<dbReference type="Proteomes" id="UP001060085">
    <property type="component" value="Linkage Group LG04"/>
</dbReference>
<comment type="caution">
    <text evidence="1">The sequence shown here is derived from an EMBL/GenBank/DDBJ whole genome shotgun (WGS) entry which is preliminary data.</text>
</comment>
<keyword evidence="2" id="KW-1185">Reference proteome</keyword>
<protein>
    <submittedName>
        <fullName evidence="1">Uncharacterized protein</fullName>
    </submittedName>
</protein>
<organism evidence="1 2">
    <name type="scientific">Catharanthus roseus</name>
    <name type="common">Madagascar periwinkle</name>
    <name type="synonym">Vinca rosea</name>
    <dbReference type="NCBI Taxonomy" id="4058"/>
    <lineage>
        <taxon>Eukaryota</taxon>
        <taxon>Viridiplantae</taxon>
        <taxon>Streptophyta</taxon>
        <taxon>Embryophyta</taxon>
        <taxon>Tracheophyta</taxon>
        <taxon>Spermatophyta</taxon>
        <taxon>Magnoliopsida</taxon>
        <taxon>eudicotyledons</taxon>
        <taxon>Gunneridae</taxon>
        <taxon>Pentapetalae</taxon>
        <taxon>asterids</taxon>
        <taxon>lamiids</taxon>
        <taxon>Gentianales</taxon>
        <taxon>Apocynaceae</taxon>
        <taxon>Rauvolfioideae</taxon>
        <taxon>Vinceae</taxon>
        <taxon>Catharanthinae</taxon>
        <taxon>Catharanthus</taxon>
    </lineage>
</organism>